<keyword evidence="1" id="KW-0732">Signal</keyword>
<dbReference type="InterPro" id="IPR048207">
    <property type="entry name" value="HprT-like"/>
</dbReference>
<dbReference type="PROSITE" id="PS51257">
    <property type="entry name" value="PROKAR_LIPOPROTEIN"/>
    <property type="match status" value="1"/>
</dbReference>
<dbReference type="Proteomes" id="UP000187280">
    <property type="component" value="Unassembled WGS sequence"/>
</dbReference>
<dbReference type="AlphaFoldDB" id="A0A1H3Y0M2"/>
<reference evidence="2 3" key="1">
    <citation type="submission" date="2016-10" db="EMBL/GenBank/DDBJ databases">
        <authorList>
            <person name="de Groot N.N."/>
        </authorList>
    </citation>
    <scope>NUCLEOTIDE SEQUENCE [LARGE SCALE GENOMIC DNA]</scope>
    <source>
        <strain evidence="2 3">ATCC 29281</strain>
    </source>
</reference>
<dbReference type="NCBIfam" id="NF041532">
    <property type="entry name" value="HprT"/>
    <property type="match status" value="1"/>
</dbReference>
<feature type="signal peptide" evidence="1">
    <location>
        <begin position="1"/>
        <end position="26"/>
    </location>
</feature>
<organism evidence="2 3">
    <name type="scientific">Lonsdalea quercina</name>
    <dbReference type="NCBI Taxonomy" id="71657"/>
    <lineage>
        <taxon>Bacteria</taxon>
        <taxon>Pseudomonadati</taxon>
        <taxon>Pseudomonadota</taxon>
        <taxon>Gammaproteobacteria</taxon>
        <taxon>Enterobacterales</taxon>
        <taxon>Pectobacteriaceae</taxon>
        <taxon>Lonsdalea</taxon>
    </lineage>
</organism>
<accession>A0A1H3Y0M2</accession>
<dbReference type="RefSeq" id="WP_026742551.1">
    <property type="nucleotide sequence ID" value="NZ_FNQS01000002.1"/>
</dbReference>
<name>A0A1H3Y0M2_9GAMM</name>
<evidence type="ECO:0008006" key="4">
    <source>
        <dbReference type="Google" id="ProtNLM"/>
    </source>
</evidence>
<dbReference type="GeneID" id="97763764"/>
<evidence type="ECO:0000313" key="3">
    <source>
        <dbReference type="Proteomes" id="UP000187280"/>
    </source>
</evidence>
<protein>
    <recommendedName>
        <fullName evidence="4">Type III secretion protein HrpT</fullName>
    </recommendedName>
</protein>
<keyword evidence="3" id="KW-1185">Reference proteome</keyword>
<dbReference type="eggNOG" id="ENOG5033A5W">
    <property type="taxonomic scope" value="Bacteria"/>
</dbReference>
<evidence type="ECO:0000313" key="2">
    <source>
        <dbReference type="EMBL" id="SEA05257.1"/>
    </source>
</evidence>
<feature type="chain" id="PRO_5010555143" description="Type III secretion protein HrpT" evidence="1">
    <location>
        <begin position="27"/>
        <end position="61"/>
    </location>
</feature>
<dbReference type="EMBL" id="FNQS01000002">
    <property type="protein sequence ID" value="SEA05257.1"/>
    <property type="molecule type" value="Genomic_DNA"/>
</dbReference>
<gene>
    <name evidence="2" type="ORF">SAMN02982996_00848</name>
</gene>
<evidence type="ECO:0000256" key="1">
    <source>
        <dbReference type="SAM" id="SignalP"/>
    </source>
</evidence>
<dbReference type="STRING" id="71657.SAMN02982996_00848"/>
<proteinExistence type="predicted"/>
<sequence>MYPKLFSCCLALLLSACAAKTPTAQCADVSCRPQPENHQLVIWWQPDLRTGVADFTQVALP</sequence>